<dbReference type="Pfam" id="PF14368">
    <property type="entry name" value="LTP_2"/>
    <property type="match status" value="1"/>
</dbReference>
<dbReference type="InterPro" id="IPR016140">
    <property type="entry name" value="Bifunc_inhib/LTP/seed_store"/>
</dbReference>
<protein>
    <recommendedName>
        <fullName evidence="1">Bifunctional inhibitor/plant lipid transfer protein/seed storage helical domain-containing protein</fullName>
    </recommendedName>
</protein>
<dbReference type="InterPro" id="IPR036312">
    <property type="entry name" value="Bifun_inhib/LTP/seed_sf"/>
</dbReference>
<name>A0AAN7IZM8_QUERU</name>
<organism evidence="2 3">
    <name type="scientific">Quercus rubra</name>
    <name type="common">Northern red oak</name>
    <name type="synonym">Quercus borealis</name>
    <dbReference type="NCBI Taxonomy" id="3512"/>
    <lineage>
        <taxon>Eukaryota</taxon>
        <taxon>Viridiplantae</taxon>
        <taxon>Streptophyta</taxon>
        <taxon>Embryophyta</taxon>
        <taxon>Tracheophyta</taxon>
        <taxon>Spermatophyta</taxon>
        <taxon>Magnoliopsida</taxon>
        <taxon>eudicotyledons</taxon>
        <taxon>Gunneridae</taxon>
        <taxon>Pentapetalae</taxon>
        <taxon>rosids</taxon>
        <taxon>fabids</taxon>
        <taxon>Fagales</taxon>
        <taxon>Fagaceae</taxon>
        <taxon>Quercus</taxon>
    </lineage>
</organism>
<sequence>MDMAMYIHTNIFLLAFFAITVILFSSNMVVGRRCQGERDLMSQCEAFVKKDGPKAYPYPTCCGAIQKADIPCICKQLNSEMEKKIDMNKVVFVAKMCNKPLAPGSKCGDFSVPPVAYIG</sequence>
<evidence type="ECO:0000313" key="3">
    <source>
        <dbReference type="Proteomes" id="UP001324115"/>
    </source>
</evidence>
<dbReference type="EMBL" id="JAXUIC010000004">
    <property type="protein sequence ID" value="KAK4592105.1"/>
    <property type="molecule type" value="Genomic_DNA"/>
</dbReference>
<dbReference type="PANTHER" id="PTHR33286:SF54">
    <property type="entry name" value="BIFUNCTIONAL INHIBITOR_LIPID-TRANSFER PROTEIN_SEED STORAGE 2S ALBUMIN SUPERFAMILY PROTEIN"/>
    <property type="match status" value="1"/>
</dbReference>
<feature type="domain" description="Bifunctional inhibitor/plant lipid transfer protein/seed storage helical" evidence="1">
    <location>
        <begin position="19"/>
        <end position="107"/>
    </location>
</feature>
<keyword evidence="3" id="KW-1185">Reference proteome</keyword>
<accession>A0AAN7IZM8</accession>
<dbReference type="InterPro" id="IPR044741">
    <property type="entry name" value="NsLTP-like"/>
</dbReference>
<dbReference type="Gene3D" id="1.10.110.10">
    <property type="entry name" value="Plant lipid-transfer and hydrophobic proteins"/>
    <property type="match status" value="1"/>
</dbReference>
<reference evidence="2 3" key="1">
    <citation type="journal article" date="2023" name="G3 (Bethesda)">
        <title>A haplotype-resolved chromosome-scale genome for Quercus rubra L. provides insights into the genetics of adaptive traits for red oak species.</title>
        <authorList>
            <person name="Kapoor B."/>
            <person name="Jenkins J."/>
            <person name="Schmutz J."/>
            <person name="Zhebentyayeva T."/>
            <person name="Kuelheim C."/>
            <person name="Coggeshall M."/>
            <person name="Heim C."/>
            <person name="Lasky J.R."/>
            <person name="Leites L."/>
            <person name="Islam-Faridi N."/>
            <person name="Romero-Severson J."/>
            <person name="DeLeo V.L."/>
            <person name="Lucas S.M."/>
            <person name="Lazic D."/>
            <person name="Gailing O."/>
            <person name="Carlson J."/>
            <person name="Staton M."/>
        </authorList>
    </citation>
    <scope>NUCLEOTIDE SEQUENCE [LARGE SCALE GENOMIC DNA]</scope>
    <source>
        <strain evidence="2">Pseudo-F2</strain>
    </source>
</reference>
<dbReference type="CDD" id="cd04660">
    <property type="entry name" value="nsLTP_like"/>
    <property type="match status" value="1"/>
</dbReference>
<gene>
    <name evidence="2" type="ORF">RGQ29_016556</name>
</gene>
<evidence type="ECO:0000259" key="1">
    <source>
        <dbReference type="Pfam" id="PF14368"/>
    </source>
</evidence>
<dbReference type="PANTHER" id="PTHR33286">
    <property type="entry name" value="BIFUNCTIONAL INHIBITOR/LIPID-TRANSFER PROTEIN/SEED STORAGE 2S ALBUMIN SUPERFAMILY PROTEIN"/>
    <property type="match status" value="1"/>
</dbReference>
<evidence type="ECO:0000313" key="2">
    <source>
        <dbReference type="EMBL" id="KAK4592105.1"/>
    </source>
</evidence>
<comment type="caution">
    <text evidence="2">The sequence shown here is derived from an EMBL/GenBank/DDBJ whole genome shotgun (WGS) entry which is preliminary data.</text>
</comment>
<dbReference type="Proteomes" id="UP001324115">
    <property type="component" value="Unassembled WGS sequence"/>
</dbReference>
<proteinExistence type="predicted"/>
<dbReference type="AlphaFoldDB" id="A0AAN7IZM8"/>
<dbReference type="SUPFAM" id="SSF47699">
    <property type="entry name" value="Bifunctional inhibitor/lipid-transfer protein/seed storage 2S albumin"/>
    <property type="match status" value="1"/>
</dbReference>